<evidence type="ECO:0000313" key="11">
    <source>
        <dbReference type="Proteomes" id="UP000034723"/>
    </source>
</evidence>
<dbReference type="SUPFAM" id="SSF50249">
    <property type="entry name" value="Nucleic acid-binding proteins"/>
    <property type="match status" value="1"/>
</dbReference>
<dbReference type="InterPro" id="IPR006032">
    <property type="entry name" value="Ribosomal_uS12"/>
</dbReference>
<keyword evidence="6 7" id="KW-0687">Ribonucleoprotein</keyword>
<gene>
    <name evidence="7" type="primary">rps12</name>
    <name evidence="10" type="ORF">GAH_01038</name>
</gene>
<dbReference type="EMBL" id="CP011267">
    <property type="protein sequence ID" value="AKG91639.1"/>
    <property type="molecule type" value="Genomic_DNA"/>
</dbReference>
<keyword evidence="4 7" id="KW-0694">RNA-binding</keyword>
<dbReference type="GO" id="GO:0019843">
    <property type="term" value="F:rRNA binding"/>
    <property type="evidence" value="ECO:0007669"/>
    <property type="project" value="UniProtKB-UniRule"/>
</dbReference>
<evidence type="ECO:0000256" key="6">
    <source>
        <dbReference type="ARBA" id="ARBA00023274"/>
    </source>
</evidence>
<dbReference type="CDD" id="cd03367">
    <property type="entry name" value="Ribosomal_S23"/>
    <property type="match status" value="1"/>
</dbReference>
<dbReference type="InParanoid" id="A0A0F7IDS7"/>
<dbReference type="GO" id="GO:0006412">
    <property type="term" value="P:translation"/>
    <property type="evidence" value="ECO:0007669"/>
    <property type="project" value="UniProtKB-UniRule"/>
</dbReference>
<dbReference type="GeneID" id="24803612"/>
<dbReference type="HOGENOM" id="CLU_115574_0_1_2"/>
<evidence type="ECO:0000256" key="3">
    <source>
        <dbReference type="ARBA" id="ARBA00022730"/>
    </source>
</evidence>
<dbReference type="NCBIfam" id="TIGR00982">
    <property type="entry name" value="uS12_E_A"/>
    <property type="match status" value="1"/>
</dbReference>
<keyword evidence="3 7" id="KW-0699">rRNA-binding</keyword>
<dbReference type="KEGG" id="gah:GAH_01038"/>
<dbReference type="STRING" id="113653.GAH_01038"/>
<dbReference type="FunFam" id="2.40.50.140:FF:000007">
    <property type="entry name" value="40S ribosomal protein S23"/>
    <property type="match status" value="1"/>
</dbReference>
<dbReference type="Pfam" id="PF00164">
    <property type="entry name" value="Ribosom_S12_S23"/>
    <property type="match status" value="1"/>
</dbReference>
<name>A0A0F7IDS7_9EURY</name>
<reference evidence="10 11" key="1">
    <citation type="submission" date="2015-04" db="EMBL/GenBank/DDBJ databases">
        <title>The complete genome sequence of the hyperthermophilic, obligate iron-reducing archaeon Geoglobus ahangari strain 234T.</title>
        <authorList>
            <person name="Manzella M.P."/>
            <person name="Holmes D.E."/>
            <person name="Rocheleau J.M."/>
            <person name="Chung A."/>
            <person name="Reguera G."/>
            <person name="Kashefi K."/>
        </authorList>
    </citation>
    <scope>NUCLEOTIDE SEQUENCE [LARGE SCALE GENOMIC DNA]</scope>
    <source>
        <strain evidence="10 11">234</strain>
    </source>
</reference>
<accession>A0A0F7IDS7</accession>
<evidence type="ECO:0000256" key="5">
    <source>
        <dbReference type="ARBA" id="ARBA00022980"/>
    </source>
</evidence>
<dbReference type="GO" id="GO:0003735">
    <property type="term" value="F:structural constituent of ribosome"/>
    <property type="evidence" value="ECO:0007669"/>
    <property type="project" value="UniProtKB-UniRule"/>
</dbReference>
<dbReference type="HAMAP" id="MF_00403_A">
    <property type="entry name" value="Ribosomal_uS12_A"/>
    <property type="match status" value="1"/>
</dbReference>
<evidence type="ECO:0000256" key="1">
    <source>
        <dbReference type="ARBA" id="ARBA00005657"/>
    </source>
</evidence>
<protein>
    <recommendedName>
        <fullName evidence="7">Small ribosomal subunit protein uS12</fullName>
    </recommendedName>
</protein>
<organism evidence="10 11">
    <name type="scientific">Geoglobus ahangari</name>
    <dbReference type="NCBI Taxonomy" id="113653"/>
    <lineage>
        <taxon>Archaea</taxon>
        <taxon>Methanobacteriati</taxon>
        <taxon>Methanobacteriota</taxon>
        <taxon>Archaeoglobi</taxon>
        <taxon>Archaeoglobales</taxon>
        <taxon>Archaeoglobaceae</taxon>
        <taxon>Geoglobus</taxon>
    </lineage>
</organism>
<dbReference type="InterPro" id="IPR012340">
    <property type="entry name" value="NA-bd_OB-fold"/>
</dbReference>
<dbReference type="OrthoDB" id="45154at2157"/>
<comment type="function">
    <text evidence="7 9">With S4 and S5 plays an important role in translational accuracy. Located at the interface of the 30S and 50S subunits.</text>
</comment>
<dbReference type="FunCoup" id="A0A0F7IDS7">
    <property type="interactions" value="154"/>
</dbReference>
<evidence type="ECO:0000256" key="2">
    <source>
        <dbReference type="ARBA" id="ARBA00011458"/>
    </source>
</evidence>
<evidence type="ECO:0000313" key="10">
    <source>
        <dbReference type="EMBL" id="AKG91639.1"/>
    </source>
</evidence>
<evidence type="ECO:0000256" key="7">
    <source>
        <dbReference type="HAMAP-Rule" id="MF_00403"/>
    </source>
</evidence>
<dbReference type="RefSeq" id="WP_048095092.1">
    <property type="nucleotide sequence ID" value="NZ_CP011267.1"/>
</dbReference>
<dbReference type="Gene3D" id="2.40.50.140">
    <property type="entry name" value="Nucleic acid-binding proteins"/>
    <property type="match status" value="1"/>
</dbReference>
<evidence type="ECO:0000256" key="9">
    <source>
        <dbReference type="RuleBase" id="RU004490"/>
    </source>
</evidence>
<dbReference type="PATRIC" id="fig|113653.22.peg.1035"/>
<dbReference type="AlphaFoldDB" id="A0A0F7IDS7"/>
<dbReference type="PANTHER" id="PTHR11652">
    <property type="entry name" value="30S RIBOSOMAL PROTEIN S12 FAMILY MEMBER"/>
    <property type="match status" value="1"/>
</dbReference>
<evidence type="ECO:0000256" key="8">
    <source>
        <dbReference type="RuleBase" id="RU003622"/>
    </source>
</evidence>
<dbReference type="Proteomes" id="UP000034723">
    <property type="component" value="Chromosome"/>
</dbReference>
<dbReference type="PIRSF" id="PIRSF002133">
    <property type="entry name" value="Ribosomal_S12/S23"/>
    <property type="match status" value="1"/>
</dbReference>
<dbReference type="InterPro" id="IPR022863">
    <property type="entry name" value="Ribosomal_uS12_arc"/>
</dbReference>
<proteinExistence type="inferred from homology"/>
<dbReference type="GO" id="GO:0015935">
    <property type="term" value="C:small ribosomal subunit"/>
    <property type="evidence" value="ECO:0007669"/>
    <property type="project" value="UniProtKB-UniRule"/>
</dbReference>
<keyword evidence="5 7" id="KW-0689">Ribosomal protein</keyword>
<evidence type="ECO:0000256" key="4">
    <source>
        <dbReference type="ARBA" id="ARBA00022884"/>
    </source>
</evidence>
<comment type="similarity">
    <text evidence="1 7 8">Belongs to the universal ribosomal protein uS12 family.</text>
</comment>
<dbReference type="InterPro" id="IPR005680">
    <property type="entry name" value="Ribosomal_uS12_euk/arc"/>
</dbReference>
<comment type="subunit">
    <text evidence="2 7 9">Part of the 30S ribosomal subunit.</text>
</comment>
<dbReference type="PROSITE" id="PS00055">
    <property type="entry name" value="RIBOSOMAL_S12"/>
    <property type="match status" value="1"/>
</dbReference>
<dbReference type="NCBIfam" id="NF003254">
    <property type="entry name" value="PRK04211.1"/>
    <property type="match status" value="1"/>
</dbReference>
<keyword evidence="11" id="KW-1185">Reference proteome</keyword>
<sequence>MGRGLFAARKLIENRKKFRWSDKRYVRRILELNVKADPLEGAPMARGIVLEKIGIEARQPNSAIRKAVRVQLIKNGKQVTAFTPGDGAINFIDEHDEVIIERIGGRMGRSMGDIPGVRFKVIKVNNTSLKELWKGKKEKRLR</sequence>